<dbReference type="EMBL" id="SMKP01000067">
    <property type="protein sequence ID" value="TDD18692.1"/>
    <property type="molecule type" value="Genomic_DNA"/>
</dbReference>
<dbReference type="Gene3D" id="3.10.180.10">
    <property type="entry name" value="2,3-Dihydroxybiphenyl 1,2-Dioxygenase, domain 1"/>
    <property type="match status" value="1"/>
</dbReference>
<dbReference type="OrthoDB" id="2871523at2"/>
<dbReference type="InterPro" id="IPR029068">
    <property type="entry name" value="Glyas_Bleomycin-R_OHBP_Dase"/>
</dbReference>
<feature type="domain" description="VOC" evidence="1">
    <location>
        <begin position="9"/>
        <end position="126"/>
    </location>
</feature>
<dbReference type="InterPro" id="IPR041581">
    <property type="entry name" value="Glyoxalase_6"/>
</dbReference>
<dbReference type="SUPFAM" id="SSF54593">
    <property type="entry name" value="Glyoxalase/Bleomycin resistance protein/Dihydroxybiphenyl dioxygenase"/>
    <property type="match status" value="1"/>
</dbReference>
<gene>
    <name evidence="2" type="ORF">E1294_23315</name>
</gene>
<protein>
    <recommendedName>
        <fullName evidence="1">VOC domain-containing protein</fullName>
    </recommendedName>
</protein>
<sequence>MSEPDFRAGLNLAMKIPKAQYEATVAFYRDTLGFDVKEDDVSYAPTVSRTHSVRFGPNTLWLDCVDNYSQPDLWLQIHTDDLDAAASRLADIGIHPCDEVEPLEDLDSRTHWIKNPAGVIHLLAESPSRLPPPEAPRSVSPA</sequence>
<dbReference type="CDD" id="cd06587">
    <property type="entry name" value="VOC"/>
    <property type="match status" value="1"/>
</dbReference>
<name>A0A4R4WI96_9ACTN</name>
<evidence type="ECO:0000313" key="2">
    <source>
        <dbReference type="EMBL" id="TDD18692.1"/>
    </source>
</evidence>
<dbReference type="RefSeq" id="WP_132511487.1">
    <property type="nucleotide sequence ID" value="NZ_SMKP01000067.1"/>
</dbReference>
<dbReference type="Proteomes" id="UP000294543">
    <property type="component" value="Unassembled WGS sequence"/>
</dbReference>
<dbReference type="InterPro" id="IPR037523">
    <property type="entry name" value="VOC_core"/>
</dbReference>
<evidence type="ECO:0000259" key="1">
    <source>
        <dbReference type="PROSITE" id="PS51819"/>
    </source>
</evidence>
<comment type="caution">
    <text evidence="2">The sequence shown here is derived from an EMBL/GenBank/DDBJ whole genome shotgun (WGS) entry which is preliminary data.</text>
</comment>
<proteinExistence type="predicted"/>
<dbReference type="Pfam" id="PF18029">
    <property type="entry name" value="Glyoxalase_6"/>
    <property type="match status" value="1"/>
</dbReference>
<organism evidence="2 3">
    <name type="scientific">Nonomuraea diastatica</name>
    <dbReference type="NCBI Taxonomy" id="1848329"/>
    <lineage>
        <taxon>Bacteria</taxon>
        <taxon>Bacillati</taxon>
        <taxon>Actinomycetota</taxon>
        <taxon>Actinomycetes</taxon>
        <taxon>Streptosporangiales</taxon>
        <taxon>Streptosporangiaceae</taxon>
        <taxon>Nonomuraea</taxon>
    </lineage>
</organism>
<reference evidence="2 3" key="1">
    <citation type="submission" date="2019-03" db="EMBL/GenBank/DDBJ databases">
        <title>Draft genome sequences of novel Actinobacteria.</title>
        <authorList>
            <person name="Sahin N."/>
            <person name="Ay H."/>
            <person name="Saygin H."/>
        </authorList>
    </citation>
    <scope>NUCLEOTIDE SEQUENCE [LARGE SCALE GENOMIC DNA]</scope>
    <source>
        <strain evidence="2 3">KC712</strain>
    </source>
</reference>
<evidence type="ECO:0000313" key="3">
    <source>
        <dbReference type="Proteomes" id="UP000294543"/>
    </source>
</evidence>
<keyword evidence="3" id="KW-1185">Reference proteome</keyword>
<dbReference type="AlphaFoldDB" id="A0A4R4WI96"/>
<accession>A0A4R4WI96</accession>
<dbReference type="PROSITE" id="PS51819">
    <property type="entry name" value="VOC"/>
    <property type="match status" value="1"/>
</dbReference>